<dbReference type="PANTHER" id="PTHR11941">
    <property type="entry name" value="ENOYL-COA HYDRATASE-RELATED"/>
    <property type="match status" value="1"/>
</dbReference>
<dbReference type="InterPro" id="IPR014748">
    <property type="entry name" value="Enoyl-CoA_hydra_C"/>
</dbReference>
<name>A0A2N3IHJ2_9BACT</name>
<dbReference type="PANTHER" id="PTHR11941:SF133">
    <property type="entry name" value="1,2-EPOXYPHENYLACETYL-COA ISOMERASE"/>
    <property type="match status" value="1"/>
</dbReference>
<proteinExistence type="inferred from homology"/>
<protein>
    <submittedName>
        <fullName evidence="3">Enoyl-CoA hydratase/carnithine racemase</fullName>
    </submittedName>
</protein>
<keyword evidence="2" id="KW-0456">Lyase</keyword>
<evidence type="ECO:0000313" key="3">
    <source>
        <dbReference type="EMBL" id="PKQ69693.1"/>
    </source>
</evidence>
<organism evidence="3 4">
    <name type="scientific">Raineya orbicola</name>
    <dbReference type="NCBI Taxonomy" id="2016530"/>
    <lineage>
        <taxon>Bacteria</taxon>
        <taxon>Pseudomonadati</taxon>
        <taxon>Bacteroidota</taxon>
        <taxon>Cytophagia</taxon>
        <taxon>Cytophagales</taxon>
        <taxon>Raineyaceae</taxon>
        <taxon>Raineya</taxon>
    </lineage>
</organism>
<dbReference type="GO" id="GO:0016829">
    <property type="term" value="F:lyase activity"/>
    <property type="evidence" value="ECO:0007669"/>
    <property type="project" value="UniProtKB-KW"/>
</dbReference>
<sequence length="258" mass="28411">MENPVLVSLENHIKTITLNNPTRKNALTKQMVLQIHEAIQASETDGTRVIILTGAGKDFCSGADLVAGGAELMSGVTEYLKTCVNPLILAMHYTDIPIIAKIRGVCVGLGFNLALACDMLFASEDARFSEIFTNIALSSDGGGAFFLPRRIGYYKAFELMTMASIFTADEAYHLRLLNKVCEEETLDKVVKEMAERLASGPWVAIKHTKANLREGFKGTLEKTLEIEAENQGINFKTQDFAEGVQAFLQKRKPNFQGK</sequence>
<dbReference type="Proteomes" id="UP000233387">
    <property type="component" value="Unassembled WGS sequence"/>
</dbReference>
<dbReference type="Pfam" id="PF00378">
    <property type="entry name" value="ECH_1"/>
    <property type="match status" value="1"/>
</dbReference>
<dbReference type="InterPro" id="IPR029045">
    <property type="entry name" value="ClpP/crotonase-like_dom_sf"/>
</dbReference>
<evidence type="ECO:0000256" key="2">
    <source>
        <dbReference type="ARBA" id="ARBA00023239"/>
    </source>
</evidence>
<reference evidence="3 4" key="1">
    <citation type="submission" date="2017-06" db="EMBL/GenBank/DDBJ databases">
        <title>Raineya orbicola gen. nov., sp. nov. a slightly thermophilic bacterium of the phylum Bacteroidetes and the description of Raineyaceae fam. nov.</title>
        <authorList>
            <person name="Albuquerque L."/>
            <person name="Polonia A.R.M."/>
            <person name="Barroso C."/>
            <person name="Froufe H.J.C."/>
            <person name="Lage O."/>
            <person name="Lobo-Da-Cunha A."/>
            <person name="Egas C."/>
            <person name="Da Costa M.S."/>
        </authorList>
    </citation>
    <scope>NUCLEOTIDE SEQUENCE [LARGE SCALE GENOMIC DNA]</scope>
    <source>
        <strain evidence="3 4">SPSPC-11</strain>
    </source>
</reference>
<evidence type="ECO:0000313" key="4">
    <source>
        <dbReference type="Proteomes" id="UP000233387"/>
    </source>
</evidence>
<dbReference type="SUPFAM" id="SSF52096">
    <property type="entry name" value="ClpP/crotonase"/>
    <property type="match status" value="1"/>
</dbReference>
<dbReference type="Gene3D" id="1.10.12.10">
    <property type="entry name" value="Lyase 2-enoyl-coa Hydratase, Chain A, domain 2"/>
    <property type="match status" value="1"/>
</dbReference>
<accession>A0A2N3IHJ2</accession>
<comment type="similarity">
    <text evidence="1">Belongs to the enoyl-CoA hydratase/isomerase family.</text>
</comment>
<dbReference type="EMBL" id="NKXO01000017">
    <property type="protein sequence ID" value="PKQ69693.1"/>
    <property type="molecule type" value="Genomic_DNA"/>
</dbReference>
<dbReference type="CDD" id="cd06558">
    <property type="entry name" value="crotonase-like"/>
    <property type="match status" value="1"/>
</dbReference>
<dbReference type="InterPro" id="IPR001753">
    <property type="entry name" value="Enoyl-CoA_hydra/iso"/>
</dbReference>
<comment type="caution">
    <text evidence="3">The sequence shown here is derived from an EMBL/GenBank/DDBJ whole genome shotgun (WGS) entry which is preliminary data.</text>
</comment>
<dbReference type="GO" id="GO:0006635">
    <property type="term" value="P:fatty acid beta-oxidation"/>
    <property type="evidence" value="ECO:0007669"/>
    <property type="project" value="TreeGrafter"/>
</dbReference>
<dbReference type="Gene3D" id="3.90.226.10">
    <property type="entry name" value="2-enoyl-CoA Hydratase, Chain A, domain 1"/>
    <property type="match status" value="1"/>
</dbReference>
<dbReference type="AlphaFoldDB" id="A0A2N3IHJ2"/>
<dbReference type="RefSeq" id="WP_101358525.1">
    <property type="nucleotide sequence ID" value="NZ_NKXO01000017.1"/>
</dbReference>
<gene>
    <name evidence="3" type="ORF">Rain11_1256</name>
</gene>
<dbReference type="OrthoDB" id="9775794at2"/>
<keyword evidence="4" id="KW-1185">Reference proteome</keyword>
<evidence type="ECO:0000256" key="1">
    <source>
        <dbReference type="ARBA" id="ARBA00005254"/>
    </source>
</evidence>